<name>A0A834XCB4_9FABA</name>
<organism evidence="1 2">
    <name type="scientific">Senna tora</name>
    <dbReference type="NCBI Taxonomy" id="362788"/>
    <lineage>
        <taxon>Eukaryota</taxon>
        <taxon>Viridiplantae</taxon>
        <taxon>Streptophyta</taxon>
        <taxon>Embryophyta</taxon>
        <taxon>Tracheophyta</taxon>
        <taxon>Spermatophyta</taxon>
        <taxon>Magnoliopsida</taxon>
        <taxon>eudicotyledons</taxon>
        <taxon>Gunneridae</taxon>
        <taxon>Pentapetalae</taxon>
        <taxon>rosids</taxon>
        <taxon>fabids</taxon>
        <taxon>Fabales</taxon>
        <taxon>Fabaceae</taxon>
        <taxon>Caesalpinioideae</taxon>
        <taxon>Cassia clade</taxon>
        <taxon>Senna</taxon>
    </lineage>
</organism>
<dbReference type="AlphaFoldDB" id="A0A834XCB4"/>
<dbReference type="Proteomes" id="UP000634136">
    <property type="component" value="Unassembled WGS sequence"/>
</dbReference>
<reference evidence="1" key="1">
    <citation type="submission" date="2020-09" db="EMBL/GenBank/DDBJ databases">
        <title>Genome-Enabled Discovery of Anthraquinone Biosynthesis in Senna tora.</title>
        <authorList>
            <person name="Kang S.-H."/>
            <person name="Pandey R.P."/>
            <person name="Lee C.-M."/>
            <person name="Sim J.-S."/>
            <person name="Jeong J.-T."/>
            <person name="Choi B.-S."/>
            <person name="Jung M."/>
            <person name="Ginzburg D."/>
            <person name="Zhao K."/>
            <person name="Won S.Y."/>
            <person name="Oh T.-J."/>
            <person name="Yu Y."/>
            <person name="Kim N.-H."/>
            <person name="Lee O.R."/>
            <person name="Lee T.-H."/>
            <person name="Bashyal P."/>
            <person name="Kim T.-S."/>
            <person name="Lee W.-H."/>
            <person name="Kawkins C."/>
            <person name="Kim C.-K."/>
            <person name="Kim J.S."/>
            <person name="Ahn B.O."/>
            <person name="Rhee S.Y."/>
            <person name="Sohng J.K."/>
        </authorList>
    </citation>
    <scope>NUCLEOTIDE SEQUENCE</scope>
    <source>
        <tissue evidence="1">Leaf</tissue>
    </source>
</reference>
<gene>
    <name evidence="1" type="ORF">G2W53_004843</name>
</gene>
<comment type="caution">
    <text evidence="1">The sequence shown here is derived from an EMBL/GenBank/DDBJ whole genome shotgun (WGS) entry which is preliminary data.</text>
</comment>
<proteinExistence type="predicted"/>
<evidence type="ECO:0000313" key="2">
    <source>
        <dbReference type="Proteomes" id="UP000634136"/>
    </source>
</evidence>
<accession>A0A834XCB4</accession>
<sequence length="39" mass="4251">MERSKDKAEENADNTVFSKINHGRKGHKAAACDFGGMAQ</sequence>
<protein>
    <submittedName>
        <fullName evidence="1">Uncharacterized protein</fullName>
    </submittedName>
</protein>
<keyword evidence="2" id="KW-1185">Reference proteome</keyword>
<dbReference type="EMBL" id="JAAIUW010000002">
    <property type="protein sequence ID" value="KAF7842545.1"/>
    <property type="molecule type" value="Genomic_DNA"/>
</dbReference>
<evidence type="ECO:0000313" key="1">
    <source>
        <dbReference type="EMBL" id="KAF7842545.1"/>
    </source>
</evidence>